<dbReference type="InterPro" id="IPR000045">
    <property type="entry name" value="Prepilin_IV_endopep_pep"/>
</dbReference>
<dbReference type="GO" id="GO:0005886">
    <property type="term" value="C:plasma membrane"/>
    <property type="evidence" value="ECO:0007669"/>
    <property type="project" value="TreeGrafter"/>
</dbReference>
<accession>A0A6P1CN66</accession>
<dbReference type="GO" id="GO:0004190">
    <property type="term" value="F:aspartic-type endopeptidase activity"/>
    <property type="evidence" value="ECO:0007669"/>
    <property type="project" value="InterPro"/>
</dbReference>
<keyword evidence="2" id="KW-0812">Transmembrane</keyword>
<evidence type="ECO:0000256" key="2">
    <source>
        <dbReference type="SAM" id="Phobius"/>
    </source>
</evidence>
<dbReference type="AlphaFoldDB" id="A0A6P1CN66"/>
<dbReference type="Proteomes" id="UP000471166">
    <property type="component" value="Unassembled WGS sequence"/>
</dbReference>
<gene>
    <name evidence="4" type="ORF">GV791_15255</name>
</gene>
<dbReference type="Gene3D" id="1.20.120.1220">
    <property type="match status" value="1"/>
</dbReference>
<dbReference type="PANTHER" id="PTHR30487">
    <property type="entry name" value="TYPE 4 PREPILIN-LIKE PROTEINS LEADER PEPTIDE-PROCESSING ENZYME"/>
    <property type="match status" value="1"/>
</dbReference>
<evidence type="ECO:0000256" key="1">
    <source>
        <dbReference type="ARBA" id="ARBA00005801"/>
    </source>
</evidence>
<name>A0A6P1CN66_9NOCA</name>
<dbReference type="Pfam" id="PF01478">
    <property type="entry name" value="Peptidase_A24"/>
    <property type="match status" value="1"/>
</dbReference>
<dbReference type="EMBL" id="JAAGVB010000021">
    <property type="protein sequence ID" value="NEW33908.1"/>
    <property type="molecule type" value="Genomic_DNA"/>
</dbReference>
<evidence type="ECO:0000313" key="5">
    <source>
        <dbReference type="Proteomes" id="UP000471166"/>
    </source>
</evidence>
<organism evidence="4 5">
    <name type="scientific">Nocardia cyriacigeorgica</name>
    <dbReference type="NCBI Taxonomy" id="135487"/>
    <lineage>
        <taxon>Bacteria</taxon>
        <taxon>Bacillati</taxon>
        <taxon>Actinomycetota</taxon>
        <taxon>Actinomycetes</taxon>
        <taxon>Mycobacteriales</taxon>
        <taxon>Nocardiaceae</taxon>
        <taxon>Nocardia</taxon>
    </lineage>
</organism>
<reference evidence="4 5" key="1">
    <citation type="submission" date="2020-01" db="EMBL/GenBank/DDBJ databases">
        <title>Genetics and antimicrobial susceptibilities of Nocardia species isolated from the soil; a comparison with species isolated from humans.</title>
        <authorList>
            <person name="Carrasco G."/>
            <person name="Monzon S."/>
            <person name="Sansegundo M."/>
            <person name="Garcia E."/>
            <person name="Garrido N."/>
            <person name="Medina M.J."/>
            <person name="Villalon P."/>
            <person name="Ramirez-Arocha A.C."/>
            <person name="Jimenez P."/>
            <person name="Cuesta I."/>
            <person name="Valdezate S."/>
        </authorList>
    </citation>
    <scope>NUCLEOTIDE SEQUENCE [LARGE SCALE GENOMIC DNA]</scope>
    <source>
        <strain evidence="4 5">CNM20110626</strain>
    </source>
</reference>
<keyword evidence="2" id="KW-0472">Membrane</keyword>
<dbReference type="GO" id="GO:0006465">
    <property type="term" value="P:signal peptide processing"/>
    <property type="evidence" value="ECO:0007669"/>
    <property type="project" value="TreeGrafter"/>
</dbReference>
<proteinExistence type="inferred from homology"/>
<feature type="transmembrane region" description="Helical" evidence="2">
    <location>
        <begin position="96"/>
        <end position="116"/>
    </location>
</feature>
<comment type="caution">
    <text evidence="4">The sequence shown here is derived from an EMBL/GenBank/DDBJ whole genome shotgun (WGS) entry which is preliminary data.</text>
</comment>
<keyword evidence="2" id="KW-1133">Transmembrane helix</keyword>
<dbReference type="PANTHER" id="PTHR30487:SF0">
    <property type="entry name" value="PREPILIN LEADER PEPTIDASE_N-METHYLTRANSFERASE-RELATED"/>
    <property type="match status" value="1"/>
</dbReference>
<evidence type="ECO:0000313" key="4">
    <source>
        <dbReference type="EMBL" id="NEW33908.1"/>
    </source>
</evidence>
<sequence>MEILAFVIFGAWCIALSVSDIRSRRLPDLLTGPGAVGVLGYALCTGGLTGALMGAALLTVPYLLVHLVRPAAFGAGDVKLAVGLGAAAGMHGGQAWVWAAVGAPVLTAVLGAAVLMTSAPIDVRSGSFVTRPAPWSGSDPLWRRSRAPAATTRAGPLTVPHGPSMCLATVLAVGFG</sequence>
<feature type="transmembrane region" description="Helical" evidence="2">
    <location>
        <begin position="35"/>
        <end position="64"/>
    </location>
</feature>
<dbReference type="InterPro" id="IPR050882">
    <property type="entry name" value="Prepilin_peptidase/N-MTase"/>
</dbReference>
<evidence type="ECO:0000259" key="3">
    <source>
        <dbReference type="Pfam" id="PF01478"/>
    </source>
</evidence>
<comment type="similarity">
    <text evidence="1">Belongs to the peptidase A24 family.</text>
</comment>
<protein>
    <submittedName>
        <fullName evidence="4">Prepilin peptidase</fullName>
    </submittedName>
</protein>
<dbReference type="RefSeq" id="WP_163845355.1">
    <property type="nucleotide sequence ID" value="NZ_AP026975.1"/>
</dbReference>
<feature type="domain" description="Prepilin type IV endopeptidase peptidase" evidence="3">
    <location>
        <begin position="8"/>
        <end position="112"/>
    </location>
</feature>